<evidence type="ECO:0000256" key="1">
    <source>
        <dbReference type="ARBA" id="ARBA00004370"/>
    </source>
</evidence>
<dbReference type="InterPro" id="IPR020864">
    <property type="entry name" value="MACPF"/>
</dbReference>
<accession>A0AAE1AYF6</accession>
<dbReference type="Proteomes" id="UP001283361">
    <property type="component" value="Unassembled WGS sequence"/>
</dbReference>
<evidence type="ECO:0000256" key="2">
    <source>
        <dbReference type="ARBA" id="ARBA00004613"/>
    </source>
</evidence>
<feature type="chain" id="PRO_5041973609" description="MACPF domain-containing protein" evidence="6">
    <location>
        <begin position="26"/>
        <end position="598"/>
    </location>
</feature>
<dbReference type="Pfam" id="PF01823">
    <property type="entry name" value="MACPF"/>
    <property type="match status" value="1"/>
</dbReference>
<proteinExistence type="predicted"/>
<evidence type="ECO:0000313" key="8">
    <source>
        <dbReference type="EMBL" id="KAK3795566.1"/>
    </source>
</evidence>
<organism evidence="8 9">
    <name type="scientific">Elysia crispata</name>
    <name type="common">lettuce slug</name>
    <dbReference type="NCBI Taxonomy" id="231223"/>
    <lineage>
        <taxon>Eukaryota</taxon>
        <taxon>Metazoa</taxon>
        <taxon>Spiralia</taxon>
        <taxon>Lophotrochozoa</taxon>
        <taxon>Mollusca</taxon>
        <taxon>Gastropoda</taxon>
        <taxon>Heterobranchia</taxon>
        <taxon>Euthyneura</taxon>
        <taxon>Panpulmonata</taxon>
        <taxon>Sacoglossa</taxon>
        <taxon>Placobranchoidea</taxon>
        <taxon>Plakobranchidae</taxon>
        <taxon>Elysia</taxon>
    </lineage>
</organism>
<keyword evidence="5" id="KW-1015">Disulfide bond</keyword>
<gene>
    <name evidence="8" type="ORF">RRG08_013291</name>
</gene>
<dbReference type="GO" id="GO:0005576">
    <property type="term" value="C:extracellular region"/>
    <property type="evidence" value="ECO:0007669"/>
    <property type="project" value="UniProtKB-SubCell"/>
</dbReference>
<dbReference type="AlphaFoldDB" id="A0AAE1AYF6"/>
<name>A0AAE1AYF6_9GAST</name>
<keyword evidence="6" id="KW-0732">Signal</keyword>
<dbReference type="PROSITE" id="PS00279">
    <property type="entry name" value="MACPF_1"/>
    <property type="match status" value="1"/>
</dbReference>
<evidence type="ECO:0000256" key="5">
    <source>
        <dbReference type="ARBA" id="ARBA00023157"/>
    </source>
</evidence>
<evidence type="ECO:0000256" key="4">
    <source>
        <dbReference type="ARBA" id="ARBA00023136"/>
    </source>
</evidence>
<feature type="domain" description="MACPF" evidence="7">
    <location>
        <begin position="21"/>
        <end position="359"/>
    </location>
</feature>
<evidence type="ECO:0000259" key="7">
    <source>
        <dbReference type="PROSITE" id="PS51412"/>
    </source>
</evidence>
<dbReference type="PROSITE" id="PS51412">
    <property type="entry name" value="MACPF_2"/>
    <property type="match status" value="1"/>
</dbReference>
<evidence type="ECO:0000256" key="6">
    <source>
        <dbReference type="SAM" id="SignalP"/>
    </source>
</evidence>
<keyword evidence="9" id="KW-1185">Reference proteome</keyword>
<feature type="signal peptide" evidence="6">
    <location>
        <begin position="1"/>
        <end position="25"/>
    </location>
</feature>
<protein>
    <recommendedName>
        <fullName evidence="7">MACPF domain-containing protein</fullName>
    </recommendedName>
</protein>
<dbReference type="EMBL" id="JAWDGP010001032">
    <property type="protein sequence ID" value="KAK3795566.1"/>
    <property type="molecule type" value="Genomic_DNA"/>
</dbReference>
<comment type="caution">
    <text evidence="8">The sequence shown here is derived from an EMBL/GenBank/DDBJ whole genome shotgun (WGS) entry which is preliminary data.</text>
</comment>
<dbReference type="InterPro" id="IPR020863">
    <property type="entry name" value="MACPF_CS"/>
</dbReference>
<keyword evidence="4" id="KW-0472">Membrane</keyword>
<evidence type="ECO:0000313" key="9">
    <source>
        <dbReference type="Proteomes" id="UP001283361"/>
    </source>
</evidence>
<comment type="subcellular location">
    <subcellularLocation>
        <location evidence="1">Membrane</location>
    </subcellularLocation>
    <subcellularLocation>
        <location evidence="2">Secreted</location>
    </subcellularLocation>
</comment>
<reference evidence="8" key="1">
    <citation type="journal article" date="2023" name="G3 (Bethesda)">
        <title>A reference genome for the long-term kleptoplast-retaining sea slug Elysia crispata morphotype clarki.</title>
        <authorList>
            <person name="Eastman K.E."/>
            <person name="Pendleton A.L."/>
            <person name="Shaikh M.A."/>
            <person name="Suttiyut T."/>
            <person name="Ogas R."/>
            <person name="Tomko P."/>
            <person name="Gavelis G."/>
            <person name="Widhalm J.R."/>
            <person name="Wisecaver J.H."/>
        </authorList>
    </citation>
    <scope>NUCLEOTIDE SEQUENCE</scope>
    <source>
        <strain evidence="8">ECLA1</strain>
    </source>
</reference>
<evidence type="ECO:0000256" key="3">
    <source>
        <dbReference type="ARBA" id="ARBA00022525"/>
    </source>
</evidence>
<dbReference type="GO" id="GO:0016020">
    <property type="term" value="C:membrane"/>
    <property type="evidence" value="ECO:0007669"/>
    <property type="project" value="UniProtKB-SubCell"/>
</dbReference>
<keyword evidence="3" id="KW-0964">Secreted</keyword>
<sequence length="598" mass="67397">MGAIQPRHVFLTLFIVSVIYGGTSADYCSNPPPGIPWMVRGVDITKLDVLPLDITRLNGYKSPVLGLTCQRERSWPSGGVRYNIPDQVWTITSTPRGLLPSNVHLYKTTADVRNAMQLAVGGKGNIWKFSFSDSALFKQMQNEIVKMNRFISDASATDPVSRVDLLPPWDLHLNMYAKEYLEKKIGNTTYTENTTAYHSFIDQFGTHYFSVAKFGGSIRVLYETQITYTSYPGRTDEQAKQGTLASFQTVLENLGAKYTDSSTSRSYSRNYRFGAPTQDYSFDSRSTYTIKFYGGTTTHLTSNGIQAWQPTVNSSPWLISGQLQSISDLIQDDTQKTGMEKAVEQHILRRYLVELRRLLEIGKAKFGQAVGGLETRLAAIEGLSVGNLVEADIETLQVSIESVAEVPEWFLENTNLCYLWRADSTNGQCDSSRNSQGSLCEKVGQMTPWYYDNTDDRAGGCRMQWGIFSRNYESWFKEVQICYRWVSDGTASQCSNKASGMVCAPVDSYTTFYRDDTNNSPGGCKMSWRLVVPSAAPKWIRQLMMCFSWYPTGNINQCGPAPSRDICATANEWTPYYRDNTFWLHGGCRMSWGLKFNF</sequence>